<protein>
    <recommendedName>
        <fullName evidence="1">phenylalanine--tRNA ligase</fullName>
        <ecNumber evidence="1">6.1.1.20</ecNumber>
    </recommendedName>
</protein>
<evidence type="ECO:0000313" key="10">
    <source>
        <dbReference type="Proteomes" id="UP000231098"/>
    </source>
</evidence>
<name>A0A2H0X9G5_UNCKA</name>
<sequence length="194" mass="22487">MPKNHPARDEWETFFITDNVVLTPHTSSGQVREMEKGKLPIRMINISRCDRRQSDVSHGTTFFQFEGLLIDKGINITHLIGVIDYFVKHFYGPNRKIRLRPTNFRFTEPSFEIDINCALCEGRGCRFCKEGWMELGGSGMVHPNVLKAGKIDPEKFSGFAFGWGVERTYLMKSGVNIDDIRIMYRNDLRFLKQF</sequence>
<dbReference type="GO" id="GO:0005737">
    <property type="term" value="C:cytoplasm"/>
    <property type="evidence" value="ECO:0007669"/>
    <property type="project" value="TreeGrafter"/>
</dbReference>
<reference evidence="10" key="1">
    <citation type="submission" date="2017-09" db="EMBL/GenBank/DDBJ databases">
        <title>Depth-based differentiation of microbial function through sediment-hosted aquifers and enrichment of novel symbionts in the deep terrestrial subsurface.</title>
        <authorList>
            <person name="Probst A.J."/>
            <person name="Ladd B."/>
            <person name="Jarett J.K."/>
            <person name="Geller-Mcgrath D.E."/>
            <person name="Sieber C.M.K."/>
            <person name="Emerson J.B."/>
            <person name="Anantharaman K."/>
            <person name="Thomas B.C."/>
            <person name="Malmstrom R."/>
            <person name="Stieglmeier M."/>
            <person name="Klingl A."/>
            <person name="Woyke T."/>
            <person name="Ryan C.M."/>
            <person name="Banfield J.F."/>
        </authorList>
    </citation>
    <scope>NUCLEOTIDE SEQUENCE [LARGE SCALE GENOMIC DNA]</scope>
</reference>
<dbReference type="GO" id="GO:0000049">
    <property type="term" value="F:tRNA binding"/>
    <property type="evidence" value="ECO:0007669"/>
    <property type="project" value="InterPro"/>
</dbReference>
<keyword evidence="4" id="KW-0067">ATP-binding</keyword>
<evidence type="ECO:0000256" key="1">
    <source>
        <dbReference type="ARBA" id="ARBA00012814"/>
    </source>
</evidence>
<evidence type="ECO:0000256" key="7">
    <source>
        <dbReference type="ARBA" id="ARBA00049255"/>
    </source>
</evidence>
<evidence type="ECO:0000259" key="8">
    <source>
        <dbReference type="PROSITE" id="PS50862"/>
    </source>
</evidence>
<comment type="caution">
    <text evidence="9">The sequence shown here is derived from an EMBL/GenBank/DDBJ whole genome shotgun (WGS) entry which is preliminary data.</text>
</comment>
<dbReference type="InterPro" id="IPR045864">
    <property type="entry name" value="aa-tRNA-synth_II/BPL/LPL"/>
</dbReference>
<organism evidence="9 10">
    <name type="scientific">candidate division WWE3 bacterium CG08_land_8_20_14_0_20_41_15</name>
    <dbReference type="NCBI Taxonomy" id="1975086"/>
    <lineage>
        <taxon>Bacteria</taxon>
        <taxon>Katanobacteria</taxon>
    </lineage>
</organism>
<evidence type="ECO:0000256" key="3">
    <source>
        <dbReference type="ARBA" id="ARBA00022741"/>
    </source>
</evidence>
<dbReference type="EMBL" id="PEYV01000031">
    <property type="protein sequence ID" value="PIS21577.1"/>
    <property type="molecule type" value="Genomic_DNA"/>
</dbReference>
<keyword evidence="2" id="KW-0436">Ligase</keyword>
<keyword evidence="6" id="KW-0030">Aminoacyl-tRNA synthetase</keyword>
<dbReference type="InterPro" id="IPR006195">
    <property type="entry name" value="aa-tRNA-synth_II"/>
</dbReference>
<evidence type="ECO:0000256" key="5">
    <source>
        <dbReference type="ARBA" id="ARBA00022917"/>
    </source>
</evidence>
<comment type="catalytic activity">
    <reaction evidence="7">
        <text>tRNA(Phe) + L-phenylalanine + ATP = L-phenylalanyl-tRNA(Phe) + AMP + diphosphate + H(+)</text>
        <dbReference type="Rhea" id="RHEA:19413"/>
        <dbReference type="Rhea" id="RHEA-COMP:9668"/>
        <dbReference type="Rhea" id="RHEA-COMP:9699"/>
        <dbReference type="ChEBI" id="CHEBI:15378"/>
        <dbReference type="ChEBI" id="CHEBI:30616"/>
        <dbReference type="ChEBI" id="CHEBI:33019"/>
        <dbReference type="ChEBI" id="CHEBI:58095"/>
        <dbReference type="ChEBI" id="CHEBI:78442"/>
        <dbReference type="ChEBI" id="CHEBI:78531"/>
        <dbReference type="ChEBI" id="CHEBI:456215"/>
        <dbReference type="EC" id="6.1.1.20"/>
    </reaction>
</comment>
<proteinExistence type="predicted"/>
<evidence type="ECO:0000256" key="6">
    <source>
        <dbReference type="ARBA" id="ARBA00023146"/>
    </source>
</evidence>
<dbReference type="GO" id="GO:0004826">
    <property type="term" value="F:phenylalanine-tRNA ligase activity"/>
    <property type="evidence" value="ECO:0007669"/>
    <property type="project" value="UniProtKB-EC"/>
</dbReference>
<dbReference type="Gene3D" id="3.30.930.10">
    <property type="entry name" value="Bira Bifunctional Protein, Domain 2"/>
    <property type="match status" value="1"/>
</dbReference>
<dbReference type="EC" id="6.1.1.20" evidence="1"/>
<accession>A0A2H0X9G5</accession>
<gene>
    <name evidence="9" type="ORF">COT51_02055</name>
</gene>
<evidence type="ECO:0000256" key="2">
    <source>
        <dbReference type="ARBA" id="ARBA00022598"/>
    </source>
</evidence>
<keyword evidence="3" id="KW-0547">Nucleotide-binding</keyword>
<dbReference type="SUPFAM" id="SSF55681">
    <property type="entry name" value="Class II aaRS and biotin synthetases"/>
    <property type="match status" value="1"/>
</dbReference>
<dbReference type="PROSITE" id="PS50862">
    <property type="entry name" value="AA_TRNA_LIGASE_II"/>
    <property type="match status" value="1"/>
</dbReference>
<feature type="domain" description="Aminoacyl-transfer RNA synthetases class-II family profile" evidence="8">
    <location>
        <begin position="1"/>
        <end position="171"/>
    </location>
</feature>
<evidence type="ECO:0000256" key="4">
    <source>
        <dbReference type="ARBA" id="ARBA00022840"/>
    </source>
</evidence>
<dbReference type="GO" id="GO:0006432">
    <property type="term" value="P:phenylalanyl-tRNA aminoacylation"/>
    <property type="evidence" value="ECO:0007669"/>
    <property type="project" value="TreeGrafter"/>
</dbReference>
<dbReference type="PANTHER" id="PTHR11538:SF41">
    <property type="entry name" value="PHENYLALANINE--TRNA LIGASE, MITOCHONDRIAL"/>
    <property type="match status" value="1"/>
</dbReference>
<dbReference type="PANTHER" id="PTHR11538">
    <property type="entry name" value="PHENYLALANYL-TRNA SYNTHETASE"/>
    <property type="match status" value="1"/>
</dbReference>
<dbReference type="Proteomes" id="UP000231098">
    <property type="component" value="Unassembled WGS sequence"/>
</dbReference>
<dbReference type="AlphaFoldDB" id="A0A2H0X9G5"/>
<dbReference type="Pfam" id="PF01409">
    <property type="entry name" value="tRNA-synt_2d"/>
    <property type="match status" value="1"/>
</dbReference>
<dbReference type="GO" id="GO:0005524">
    <property type="term" value="F:ATP binding"/>
    <property type="evidence" value="ECO:0007669"/>
    <property type="project" value="UniProtKB-KW"/>
</dbReference>
<dbReference type="InterPro" id="IPR002319">
    <property type="entry name" value="Phenylalanyl-tRNA_Synthase"/>
</dbReference>
<keyword evidence="5" id="KW-0648">Protein biosynthesis</keyword>
<evidence type="ECO:0000313" key="9">
    <source>
        <dbReference type="EMBL" id="PIS21577.1"/>
    </source>
</evidence>